<proteinExistence type="predicted"/>
<feature type="domain" description="N-acetyltransferase" evidence="1">
    <location>
        <begin position="2"/>
        <end position="128"/>
    </location>
</feature>
<dbReference type="Proteomes" id="UP001500067">
    <property type="component" value="Unassembled WGS sequence"/>
</dbReference>
<dbReference type="InterPro" id="IPR000182">
    <property type="entry name" value="GNAT_dom"/>
</dbReference>
<dbReference type="PANTHER" id="PTHR43792">
    <property type="entry name" value="GNAT FAMILY, PUTATIVE (AFU_ORTHOLOGUE AFUA_3G00765)-RELATED-RELATED"/>
    <property type="match status" value="1"/>
</dbReference>
<evidence type="ECO:0000313" key="3">
    <source>
        <dbReference type="Proteomes" id="UP001500067"/>
    </source>
</evidence>
<dbReference type="InterPro" id="IPR051531">
    <property type="entry name" value="N-acetyltransferase"/>
</dbReference>
<evidence type="ECO:0000313" key="2">
    <source>
        <dbReference type="EMBL" id="GAA4464945.1"/>
    </source>
</evidence>
<comment type="caution">
    <text evidence="2">The sequence shown here is derived from an EMBL/GenBank/DDBJ whole genome shotgun (WGS) entry which is preliminary data.</text>
</comment>
<keyword evidence="3" id="KW-1185">Reference proteome</keyword>
<dbReference type="InterPro" id="IPR016181">
    <property type="entry name" value="Acyl_CoA_acyltransferase"/>
</dbReference>
<dbReference type="PANTHER" id="PTHR43792:SF1">
    <property type="entry name" value="N-ACETYLTRANSFERASE DOMAIN-CONTAINING PROTEIN"/>
    <property type="match status" value="1"/>
</dbReference>
<name>A0ABP8NEB9_9BACT</name>
<organism evidence="2 3">
    <name type="scientific">Nemorincola caseinilytica</name>
    <dbReference type="NCBI Taxonomy" id="2054315"/>
    <lineage>
        <taxon>Bacteria</taxon>
        <taxon>Pseudomonadati</taxon>
        <taxon>Bacteroidota</taxon>
        <taxon>Chitinophagia</taxon>
        <taxon>Chitinophagales</taxon>
        <taxon>Chitinophagaceae</taxon>
        <taxon>Nemorincola</taxon>
    </lineage>
</organism>
<accession>A0ABP8NEB9</accession>
<sequence>MAAINADPAVMEFFPSIQDHEQTKAFISRMQQLFEEKGYCYFAVDTLHNGSLIGFIGIAYQTYEAPFTPYTDIGWRLCKEAWGNGYATEGAKACMEYAFGKCGLAKLYAIAPIINVRSIRIMQKLGMKEVMHFAHPLLQHDARLRECVLYEVEKP</sequence>
<dbReference type="EMBL" id="BAABFA010000010">
    <property type="protein sequence ID" value="GAA4464945.1"/>
    <property type="molecule type" value="Genomic_DNA"/>
</dbReference>
<dbReference type="Pfam" id="PF13302">
    <property type="entry name" value="Acetyltransf_3"/>
    <property type="match status" value="1"/>
</dbReference>
<evidence type="ECO:0000259" key="1">
    <source>
        <dbReference type="Pfam" id="PF13302"/>
    </source>
</evidence>
<protein>
    <submittedName>
        <fullName evidence="2">GNAT family N-acetyltransferase</fullName>
    </submittedName>
</protein>
<gene>
    <name evidence="2" type="ORF">GCM10023093_16300</name>
</gene>
<dbReference type="Gene3D" id="3.40.630.30">
    <property type="match status" value="1"/>
</dbReference>
<reference evidence="3" key="1">
    <citation type="journal article" date="2019" name="Int. J. Syst. Evol. Microbiol.">
        <title>The Global Catalogue of Microorganisms (GCM) 10K type strain sequencing project: providing services to taxonomists for standard genome sequencing and annotation.</title>
        <authorList>
            <consortium name="The Broad Institute Genomics Platform"/>
            <consortium name="The Broad Institute Genome Sequencing Center for Infectious Disease"/>
            <person name="Wu L."/>
            <person name="Ma J."/>
        </authorList>
    </citation>
    <scope>NUCLEOTIDE SEQUENCE [LARGE SCALE GENOMIC DNA]</scope>
    <source>
        <strain evidence="3">JCM 32105</strain>
    </source>
</reference>
<dbReference type="SUPFAM" id="SSF55729">
    <property type="entry name" value="Acyl-CoA N-acyltransferases (Nat)"/>
    <property type="match status" value="1"/>
</dbReference>